<dbReference type="AlphaFoldDB" id="A0A814C0V6"/>
<dbReference type="Proteomes" id="UP000681722">
    <property type="component" value="Unassembled WGS sequence"/>
</dbReference>
<keyword evidence="5" id="KW-1185">Reference proteome</keyword>
<evidence type="ECO:0000313" key="4">
    <source>
        <dbReference type="EMBL" id="CAF3828828.1"/>
    </source>
</evidence>
<protein>
    <submittedName>
        <fullName evidence="1">Uncharacterized protein</fullName>
    </submittedName>
</protein>
<dbReference type="EMBL" id="CAJOBA010008450">
    <property type="protein sequence ID" value="CAF3828828.1"/>
    <property type="molecule type" value="Genomic_DNA"/>
</dbReference>
<evidence type="ECO:0000313" key="1">
    <source>
        <dbReference type="EMBL" id="CAF0935316.1"/>
    </source>
</evidence>
<dbReference type="Proteomes" id="UP000663829">
    <property type="component" value="Unassembled WGS sequence"/>
</dbReference>
<sequence>MHNTLKHKGKAAKFVDDIFQPAENNLLSVKQNLNNKRRCMAMLLRDYLSEQPIPKLYTCYNHRYNLIKEAHQSFDTLAQQQKPSLLLIAITKSMLTVYDSSSVENLAAFLQGILDEKPQIIKEFGAYRCDFSAIDTQDTYARLRDKIRGSNCG</sequence>
<accession>A0A814C0V6</accession>
<evidence type="ECO:0000313" key="3">
    <source>
        <dbReference type="EMBL" id="CAF3712648.1"/>
    </source>
</evidence>
<reference evidence="1" key="1">
    <citation type="submission" date="2021-02" db="EMBL/GenBank/DDBJ databases">
        <authorList>
            <person name="Nowell W R."/>
        </authorList>
    </citation>
    <scope>NUCLEOTIDE SEQUENCE</scope>
</reference>
<dbReference type="Proteomes" id="UP000677228">
    <property type="component" value="Unassembled WGS sequence"/>
</dbReference>
<dbReference type="EMBL" id="CAJNOK010008436">
    <property type="protein sequence ID" value="CAF1063553.1"/>
    <property type="molecule type" value="Genomic_DNA"/>
</dbReference>
<evidence type="ECO:0000313" key="2">
    <source>
        <dbReference type="EMBL" id="CAF1063553.1"/>
    </source>
</evidence>
<proteinExistence type="predicted"/>
<organism evidence="1 5">
    <name type="scientific">Didymodactylos carnosus</name>
    <dbReference type="NCBI Taxonomy" id="1234261"/>
    <lineage>
        <taxon>Eukaryota</taxon>
        <taxon>Metazoa</taxon>
        <taxon>Spiralia</taxon>
        <taxon>Gnathifera</taxon>
        <taxon>Rotifera</taxon>
        <taxon>Eurotatoria</taxon>
        <taxon>Bdelloidea</taxon>
        <taxon>Philodinida</taxon>
        <taxon>Philodinidae</taxon>
        <taxon>Didymodactylos</taxon>
    </lineage>
</organism>
<name>A0A814C0V6_9BILA</name>
<comment type="caution">
    <text evidence="1">The sequence shown here is derived from an EMBL/GenBank/DDBJ whole genome shotgun (WGS) entry which is preliminary data.</text>
</comment>
<dbReference type="EMBL" id="CAJOBC010002050">
    <property type="protein sequence ID" value="CAF3712648.1"/>
    <property type="molecule type" value="Genomic_DNA"/>
</dbReference>
<dbReference type="Proteomes" id="UP000682733">
    <property type="component" value="Unassembled WGS sequence"/>
</dbReference>
<gene>
    <name evidence="1" type="ORF">GPM918_LOCUS10408</name>
    <name evidence="2" type="ORF">OVA965_LOCUS17540</name>
    <name evidence="3" type="ORF">SRO942_LOCUS10409</name>
    <name evidence="4" type="ORF">TMI583_LOCUS17549</name>
</gene>
<dbReference type="EMBL" id="CAJNOQ010002050">
    <property type="protein sequence ID" value="CAF0935316.1"/>
    <property type="molecule type" value="Genomic_DNA"/>
</dbReference>
<evidence type="ECO:0000313" key="5">
    <source>
        <dbReference type="Proteomes" id="UP000663829"/>
    </source>
</evidence>